<dbReference type="Proteomes" id="UP000033188">
    <property type="component" value="Chromosome 5"/>
</dbReference>
<accession>A0A061DE68</accession>
<dbReference type="RefSeq" id="XP_012770210.1">
    <property type="nucleotide sequence ID" value="XM_012914756.1"/>
</dbReference>
<dbReference type="GeneID" id="24566565"/>
<protein>
    <submittedName>
        <fullName evidence="1">Uncharacterized protein</fullName>
    </submittedName>
</protein>
<evidence type="ECO:0000313" key="1">
    <source>
        <dbReference type="EMBL" id="CDR98024.1"/>
    </source>
</evidence>
<dbReference type="OrthoDB" id="365254at2759"/>
<dbReference type="AlphaFoldDB" id="A0A061DE68"/>
<organism evidence="1 2">
    <name type="scientific">Babesia bigemina</name>
    <dbReference type="NCBI Taxonomy" id="5866"/>
    <lineage>
        <taxon>Eukaryota</taxon>
        <taxon>Sar</taxon>
        <taxon>Alveolata</taxon>
        <taxon>Apicomplexa</taxon>
        <taxon>Aconoidasida</taxon>
        <taxon>Piroplasmida</taxon>
        <taxon>Babesiidae</taxon>
        <taxon>Babesia</taxon>
    </lineage>
</organism>
<keyword evidence="2" id="KW-1185">Reference proteome</keyword>
<dbReference type="EMBL" id="LK391711">
    <property type="protein sequence ID" value="CDR98024.1"/>
    <property type="molecule type" value="Genomic_DNA"/>
</dbReference>
<dbReference type="KEGG" id="bbig:BBBOND_0405090"/>
<evidence type="ECO:0000313" key="2">
    <source>
        <dbReference type="Proteomes" id="UP000033188"/>
    </source>
</evidence>
<name>A0A061DE68_BABBI</name>
<reference evidence="2" key="1">
    <citation type="journal article" date="2014" name="Nucleic Acids Res.">
        <title>The evolutionary dynamics of variant antigen genes in Babesia reveal a history of genomic innovation underlying host-parasite interaction.</title>
        <authorList>
            <person name="Jackson A.P."/>
            <person name="Otto T.D."/>
            <person name="Darby A."/>
            <person name="Ramaprasad A."/>
            <person name="Xia D."/>
            <person name="Echaide I.E."/>
            <person name="Farber M."/>
            <person name="Gahlot S."/>
            <person name="Gamble J."/>
            <person name="Gupta D."/>
            <person name="Gupta Y."/>
            <person name="Jackson L."/>
            <person name="Malandrin L."/>
            <person name="Malas T.B."/>
            <person name="Moussa E."/>
            <person name="Nair M."/>
            <person name="Reid A.J."/>
            <person name="Sanders M."/>
            <person name="Sharma J."/>
            <person name="Tracey A."/>
            <person name="Quail M.A."/>
            <person name="Weir W."/>
            <person name="Wastling J.M."/>
            <person name="Hall N."/>
            <person name="Willadsen P."/>
            <person name="Lingelbach K."/>
            <person name="Shiels B."/>
            <person name="Tait A."/>
            <person name="Berriman M."/>
            <person name="Allred D.R."/>
            <person name="Pain A."/>
        </authorList>
    </citation>
    <scope>NUCLEOTIDE SEQUENCE [LARGE SCALE GENOMIC DNA]</scope>
    <source>
        <strain evidence="2">Bond</strain>
    </source>
</reference>
<gene>
    <name evidence="1" type="ORF">BBBOND_0405090</name>
</gene>
<sequence>MDFSPEEERAGIHSSINLHTKRVVAAFYSIIECAQLEATQDCLLRTEIDNFQLKLHNDSLLHSCRSLYTIASDLVINELLHSPEPKLRKRVKDETDIARTLAVLRKRISDFENVLSVNDRGPRITELPRRKDA</sequence>
<dbReference type="VEuPathDB" id="PiroplasmaDB:BBBOND_0405090"/>
<proteinExistence type="predicted"/>